<protein>
    <submittedName>
        <fullName evidence="3">MFS transporter</fullName>
    </submittedName>
</protein>
<evidence type="ECO:0000313" key="4">
    <source>
        <dbReference type="Proteomes" id="UP000619078"/>
    </source>
</evidence>
<keyword evidence="2" id="KW-0472">Membrane</keyword>
<dbReference type="GO" id="GO:0015293">
    <property type="term" value="F:symporter activity"/>
    <property type="evidence" value="ECO:0007669"/>
    <property type="project" value="InterPro"/>
</dbReference>
<feature type="transmembrane region" description="Helical" evidence="2">
    <location>
        <begin position="95"/>
        <end position="115"/>
    </location>
</feature>
<dbReference type="Pfam" id="PF13347">
    <property type="entry name" value="MFS_2"/>
    <property type="match status" value="1"/>
</dbReference>
<dbReference type="GO" id="GO:0005886">
    <property type="term" value="C:plasma membrane"/>
    <property type="evidence" value="ECO:0007669"/>
    <property type="project" value="TreeGrafter"/>
</dbReference>
<accession>A0A926S324</accession>
<feature type="transmembrane region" description="Helical" evidence="2">
    <location>
        <begin position="422"/>
        <end position="441"/>
    </location>
</feature>
<comment type="caution">
    <text evidence="3">The sequence shown here is derived from an EMBL/GenBank/DDBJ whole genome shotgun (WGS) entry which is preliminary data.</text>
</comment>
<dbReference type="PANTHER" id="PTHR11328:SF24">
    <property type="entry name" value="MAJOR FACILITATOR SUPERFAMILY (MFS) PROFILE DOMAIN-CONTAINING PROTEIN"/>
    <property type="match status" value="1"/>
</dbReference>
<feature type="transmembrane region" description="Helical" evidence="2">
    <location>
        <begin position="284"/>
        <end position="303"/>
    </location>
</feature>
<feature type="transmembrane region" description="Helical" evidence="2">
    <location>
        <begin position="203"/>
        <end position="221"/>
    </location>
</feature>
<dbReference type="Proteomes" id="UP000619078">
    <property type="component" value="Unassembled WGS sequence"/>
</dbReference>
<dbReference type="Gene3D" id="1.20.1250.20">
    <property type="entry name" value="MFS general substrate transporter like domains"/>
    <property type="match status" value="2"/>
</dbReference>
<keyword evidence="2" id="KW-1133">Transmembrane helix</keyword>
<evidence type="ECO:0000256" key="2">
    <source>
        <dbReference type="SAM" id="Phobius"/>
    </source>
</evidence>
<gene>
    <name evidence="3" type="ORF">IDJ76_11760</name>
</gene>
<evidence type="ECO:0000313" key="3">
    <source>
        <dbReference type="EMBL" id="MBD1393774.1"/>
    </source>
</evidence>
<dbReference type="SUPFAM" id="SSF103473">
    <property type="entry name" value="MFS general substrate transporter"/>
    <property type="match status" value="1"/>
</dbReference>
<dbReference type="InterPro" id="IPR036259">
    <property type="entry name" value="MFS_trans_sf"/>
</dbReference>
<feature type="transmembrane region" description="Helical" evidence="2">
    <location>
        <begin position="48"/>
        <end position="74"/>
    </location>
</feature>
<feature type="transmembrane region" description="Helical" evidence="2">
    <location>
        <begin position="121"/>
        <end position="142"/>
    </location>
</feature>
<proteinExistence type="inferred from homology"/>
<feature type="transmembrane region" description="Helical" evidence="2">
    <location>
        <begin position="257"/>
        <end position="278"/>
    </location>
</feature>
<organism evidence="3 4">
    <name type="scientific">Mucilaginibacter glaciei</name>
    <dbReference type="NCBI Taxonomy" id="2772109"/>
    <lineage>
        <taxon>Bacteria</taxon>
        <taxon>Pseudomonadati</taxon>
        <taxon>Bacteroidota</taxon>
        <taxon>Sphingobacteriia</taxon>
        <taxon>Sphingobacteriales</taxon>
        <taxon>Sphingobacteriaceae</taxon>
        <taxon>Mucilaginibacter</taxon>
    </lineage>
</organism>
<dbReference type="AlphaFoldDB" id="A0A926S324"/>
<reference evidence="3" key="1">
    <citation type="submission" date="2020-09" db="EMBL/GenBank/DDBJ databases">
        <title>Novel species of Mucilaginibacter isolated from a glacier on the Tibetan Plateau.</title>
        <authorList>
            <person name="Liu Q."/>
            <person name="Xin Y.-H."/>
        </authorList>
    </citation>
    <scope>NUCLEOTIDE SEQUENCE</scope>
    <source>
        <strain evidence="3">ZB1P21</strain>
    </source>
</reference>
<feature type="transmembrane region" description="Helical" evidence="2">
    <location>
        <begin position="344"/>
        <end position="366"/>
    </location>
</feature>
<feature type="transmembrane region" description="Helical" evidence="2">
    <location>
        <begin position="315"/>
        <end position="338"/>
    </location>
</feature>
<name>A0A926S324_9SPHI</name>
<dbReference type="EMBL" id="JACWMX010000004">
    <property type="protein sequence ID" value="MBD1393774.1"/>
    <property type="molecule type" value="Genomic_DNA"/>
</dbReference>
<comment type="similarity">
    <text evidence="1">Belongs to the sodium:galactoside symporter (TC 2.A.2) family.</text>
</comment>
<dbReference type="InterPro" id="IPR039672">
    <property type="entry name" value="MFS_2"/>
</dbReference>
<dbReference type="GO" id="GO:0008643">
    <property type="term" value="P:carbohydrate transport"/>
    <property type="evidence" value="ECO:0007669"/>
    <property type="project" value="InterPro"/>
</dbReference>
<dbReference type="PANTHER" id="PTHR11328">
    <property type="entry name" value="MAJOR FACILITATOR SUPERFAMILY DOMAIN-CONTAINING PROTEIN"/>
    <property type="match status" value="1"/>
</dbReference>
<feature type="transmembrane region" description="Helical" evidence="2">
    <location>
        <begin position="12"/>
        <end position="36"/>
    </location>
</feature>
<feature type="transmembrane region" description="Helical" evidence="2">
    <location>
        <begin position="163"/>
        <end position="183"/>
    </location>
</feature>
<evidence type="ECO:0000256" key="1">
    <source>
        <dbReference type="ARBA" id="ARBA00009617"/>
    </source>
</evidence>
<feature type="transmembrane region" description="Helical" evidence="2">
    <location>
        <begin position="387"/>
        <end position="410"/>
    </location>
</feature>
<keyword evidence="4" id="KW-1185">Reference proteome</keyword>
<keyword evidence="2" id="KW-0812">Transmembrane</keyword>
<sequence>MPPVQLPLSKQLAYACGMAGWSTMTNIIIVMLPYFYLPPNNAGLLPLIPQLLVFGIFNIMSIITASGRLIDAFFDPFIASLSDKSNHKRGRRIPFMQWAILPAVVFCALTFYPIVRGESIYNAWWLTATLIFFFMGATAYIIPYNALLPELTNTGQERVKLSSLQQVGFVLGIILSAMVNNFADLVEKYAHISDRDTAVQYTIWGMAIFSGIIMLIPIFAIDEKKYSNSKPSHLPLLPAIRKTFQNRNFKYYLISDFSYYMALSIISSGLLFFITVLLHLPESMGGALMGLMVLVSLVFYPLVNYLSKKVGKKPIVLFSFGLLSLIFVAIFFLGKLPISPKAQIYILVLSASFPLASLGILPNAILAEIAQNDAKRTGENREGMFFAVKYLFVKMGQTLGIALFAFLTVYGKDPGNDYGLRLNGICGCVLCLLAIVFFSRFKERKADRG</sequence>
<dbReference type="RefSeq" id="WP_191163510.1">
    <property type="nucleotide sequence ID" value="NZ_JACWMX010000004.1"/>
</dbReference>